<dbReference type="OrthoDB" id="5030973at2759"/>
<organism evidence="1 2">
    <name type="scientific">Cytospora chrysosperma</name>
    <name type="common">Cytospora canker fungus</name>
    <name type="synonym">Sphaeria chrysosperma</name>
    <dbReference type="NCBI Taxonomy" id="252740"/>
    <lineage>
        <taxon>Eukaryota</taxon>
        <taxon>Fungi</taxon>
        <taxon>Dikarya</taxon>
        <taxon>Ascomycota</taxon>
        <taxon>Pezizomycotina</taxon>
        <taxon>Sordariomycetes</taxon>
        <taxon>Sordariomycetidae</taxon>
        <taxon>Diaporthales</taxon>
        <taxon>Cytosporaceae</taxon>
        <taxon>Cytospora</taxon>
    </lineage>
</organism>
<dbReference type="Proteomes" id="UP000284375">
    <property type="component" value="Unassembled WGS sequence"/>
</dbReference>
<keyword evidence="2" id="KW-1185">Reference proteome</keyword>
<dbReference type="AlphaFoldDB" id="A0A423W8K2"/>
<dbReference type="STRING" id="252740.A0A423W8K2"/>
<proteinExistence type="predicted"/>
<evidence type="ECO:0000313" key="1">
    <source>
        <dbReference type="EMBL" id="ROV99682.1"/>
    </source>
</evidence>
<comment type="caution">
    <text evidence="1">The sequence shown here is derived from an EMBL/GenBank/DDBJ whole genome shotgun (WGS) entry which is preliminary data.</text>
</comment>
<dbReference type="EMBL" id="LJZO01000010">
    <property type="protein sequence ID" value="ROV99682.1"/>
    <property type="molecule type" value="Genomic_DNA"/>
</dbReference>
<protein>
    <submittedName>
        <fullName evidence="1">Uncharacterized protein</fullName>
    </submittedName>
</protein>
<reference evidence="1 2" key="1">
    <citation type="submission" date="2015-09" db="EMBL/GenBank/DDBJ databases">
        <title>Host preference determinants of Valsa canker pathogens revealed by comparative genomics.</title>
        <authorList>
            <person name="Yin Z."/>
            <person name="Huang L."/>
        </authorList>
    </citation>
    <scope>NUCLEOTIDE SEQUENCE [LARGE SCALE GENOMIC DNA]</scope>
    <source>
        <strain evidence="1 2">YSFL</strain>
    </source>
</reference>
<name>A0A423W8K2_CYTCH</name>
<gene>
    <name evidence="1" type="ORF">VSDG_03020</name>
</gene>
<evidence type="ECO:0000313" key="2">
    <source>
        <dbReference type="Proteomes" id="UP000284375"/>
    </source>
</evidence>
<accession>A0A423W8K2</accession>
<sequence length="296" mass="32645">MSDEKTTHVGLDGPDLDNDENVDTFDIGMFESGSEGSGFHIKNNPRSPYQRREVIQRTGSVDIRCSVVDIVHGLMAPDSDYWASILVLRFRFDPQKRARRIAEATIQLGFDATDPNNELPEVEAMSFDGNYSFHPSKQSETLTKGVEGTLGTSQVVDVSATTKWEKTVARETSDKTTVSGGKLVIDNTPPNRIAKWTLLENMTLKSGLPASIQVAVRIKRGDDEIFSCLPTIACKADKWTSIESLLSRVPKDDPLLLKPDSKPTNKLMVYDTENLGAVDLQKLSAVVPTTMILVTE</sequence>